<dbReference type="EMBL" id="JAGPYM010000030">
    <property type="protein sequence ID" value="KAH6877294.1"/>
    <property type="molecule type" value="Genomic_DNA"/>
</dbReference>
<evidence type="ECO:0000256" key="10">
    <source>
        <dbReference type="SAM" id="Phobius"/>
    </source>
</evidence>
<feature type="region of interest" description="Disordered" evidence="9">
    <location>
        <begin position="1"/>
        <end position="27"/>
    </location>
</feature>
<dbReference type="GO" id="GO:0006914">
    <property type="term" value="P:autophagy"/>
    <property type="evidence" value="ECO:0007669"/>
    <property type="project" value="TreeGrafter"/>
</dbReference>
<evidence type="ECO:0000256" key="7">
    <source>
        <dbReference type="ARBA" id="ARBA00038201"/>
    </source>
</evidence>
<dbReference type="GO" id="GO:0055085">
    <property type="term" value="P:transmembrane transport"/>
    <property type="evidence" value="ECO:0007669"/>
    <property type="project" value="InterPro"/>
</dbReference>
<evidence type="ECO:0000313" key="13">
    <source>
        <dbReference type="EMBL" id="KAH6877294.1"/>
    </source>
</evidence>
<dbReference type="Pfam" id="PF10366">
    <property type="entry name" value="Vps39_1"/>
    <property type="match status" value="1"/>
</dbReference>
<keyword evidence="4 10" id="KW-0812">Transmembrane</keyword>
<dbReference type="PANTHER" id="PTHR12894">
    <property type="entry name" value="CNH DOMAIN CONTAINING"/>
    <property type="match status" value="1"/>
</dbReference>
<dbReference type="PROSITE" id="PS51382">
    <property type="entry name" value="SPX"/>
    <property type="match status" value="1"/>
</dbReference>
<dbReference type="GO" id="GO:0012505">
    <property type="term" value="C:endomembrane system"/>
    <property type="evidence" value="ECO:0007669"/>
    <property type="project" value="UniProtKB-SubCell"/>
</dbReference>
<feature type="transmembrane region" description="Helical" evidence="10">
    <location>
        <begin position="864"/>
        <end position="897"/>
    </location>
</feature>
<evidence type="ECO:0000256" key="9">
    <source>
        <dbReference type="SAM" id="MobiDB-lite"/>
    </source>
</evidence>
<feature type="compositionally biased region" description="Basic and acidic residues" evidence="9">
    <location>
        <begin position="1434"/>
        <end position="1443"/>
    </location>
</feature>
<feature type="transmembrane region" description="Helical" evidence="10">
    <location>
        <begin position="507"/>
        <end position="532"/>
    </location>
</feature>
<evidence type="ECO:0000259" key="11">
    <source>
        <dbReference type="PROSITE" id="PS50219"/>
    </source>
</evidence>
<feature type="domain" description="CNH" evidence="11">
    <location>
        <begin position="989"/>
        <end position="1321"/>
    </location>
</feature>
<dbReference type="PANTHER" id="PTHR12894:SF49">
    <property type="entry name" value="VAM6_VPS39-LIKE PROTEIN"/>
    <property type="match status" value="1"/>
</dbReference>
<feature type="transmembrane region" description="Helical" evidence="10">
    <location>
        <begin position="595"/>
        <end position="621"/>
    </location>
</feature>
<keyword evidence="5 10" id="KW-1133">Transmembrane helix</keyword>
<feature type="compositionally biased region" description="Basic and acidic residues" evidence="9">
    <location>
        <begin position="1508"/>
        <end position="1531"/>
    </location>
</feature>
<feature type="domain" description="SPX" evidence="12">
    <location>
        <begin position="148"/>
        <end position="394"/>
    </location>
</feature>
<comment type="subcellular location">
    <subcellularLocation>
        <location evidence="2">Endomembrane system</location>
        <topology evidence="2">Peripheral membrane protein</topology>
    </subcellularLocation>
    <subcellularLocation>
        <location evidence="1">Membrane</location>
        <topology evidence="1">Multi-pass membrane protein</topology>
    </subcellularLocation>
</comment>
<dbReference type="Proteomes" id="UP000777438">
    <property type="component" value="Unassembled WGS sequence"/>
</dbReference>
<feature type="compositionally biased region" description="Low complexity" evidence="9">
    <location>
        <begin position="1028"/>
        <end position="1041"/>
    </location>
</feature>
<dbReference type="InterPro" id="IPR032914">
    <property type="entry name" value="Vam6/VPS39/TRAP1"/>
</dbReference>
<evidence type="ECO:0000256" key="3">
    <source>
        <dbReference type="ARBA" id="ARBA00022448"/>
    </source>
</evidence>
<keyword evidence="14" id="KW-1185">Reference proteome</keyword>
<feature type="transmembrane region" description="Helical" evidence="10">
    <location>
        <begin position="689"/>
        <end position="708"/>
    </location>
</feature>
<accession>A0A9P8VWR8</accession>
<dbReference type="OrthoDB" id="10260443at2759"/>
<dbReference type="CDD" id="cd14478">
    <property type="entry name" value="SPX_PHO87_PHO90_like"/>
    <property type="match status" value="1"/>
</dbReference>
<protein>
    <submittedName>
        <fullName evidence="13">SPX domain-containing protein</fullName>
    </submittedName>
</protein>
<dbReference type="InterPro" id="IPR004331">
    <property type="entry name" value="SPX_dom"/>
</dbReference>
<dbReference type="GO" id="GO:0000329">
    <property type="term" value="C:fungal-type vacuole membrane"/>
    <property type="evidence" value="ECO:0007669"/>
    <property type="project" value="TreeGrafter"/>
</dbReference>
<feature type="compositionally biased region" description="Acidic residues" evidence="9">
    <location>
        <begin position="276"/>
        <end position="287"/>
    </location>
</feature>
<evidence type="ECO:0000313" key="14">
    <source>
        <dbReference type="Proteomes" id="UP000777438"/>
    </source>
</evidence>
<dbReference type="CDD" id="cd01115">
    <property type="entry name" value="SLC13_permease"/>
    <property type="match status" value="1"/>
</dbReference>
<dbReference type="InterPro" id="IPR000547">
    <property type="entry name" value="Clathrin_H-chain/VPS_repeat"/>
</dbReference>
<dbReference type="InterPro" id="IPR019452">
    <property type="entry name" value="VPS39/TGF_beta_rcpt-assoc_1"/>
</dbReference>
<dbReference type="Pfam" id="PF03600">
    <property type="entry name" value="CitMHS"/>
    <property type="match status" value="1"/>
</dbReference>
<feature type="compositionally biased region" description="Basic residues" evidence="9">
    <location>
        <begin position="291"/>
        <end position="301"/>
    </location>
</feature>
<name>A0A9P8VWR8_9HYPO</name>
<evidence type="ECO:0000256" key="1">
    <source>
        <dbReference type="ARBA" id="ARBA00004141"/>
    </source>
</evidence>
<feature type="compositionally biased region" description="Low complexity" evidence="9">
    <location>
        <begin position="263"/>
        <end position="274"/>
    </location>
</feature>
<dbReference type="Pfam" id="PF00780">
    <property type="entry name" value="CNH"/>
    <property type="match status" value="1"/>
</dbReference>
<dbReference type="Pfam" id="PF23556">
    <property type="entry name" value="TPR_Vps41"/>
    <property type="match status" value="1"/>
</dbReference>
<feature type="transmembrane region" description="Helical" evidence="10">
    <location>
        <begin position="728"/>
        <end position="751"/>
    </location>
</feature>
<dbReference type="InterPro" id="IPR019453">
    <property type="entry name" value="VPS39/TGFA1_Znf"/>
</dbReference>
<proteinExistence type="inferred from homology"/>
<feature type="transmembrane region" description="Helical" evidence="10">
    <location>
        <begin position="646"/>
        <end position="673"/>
    </location>
</feature>
<feature type="region of interest" description="Disordered" evidence="9">
    <location>
        <begin position="1430"/>
        <end position="1531"/>
    </location>
</feature>
<organism evidence="13 14">
    <name type="scientific">Thelonectria olida</name>
    <dbReference type="NCBI Taxonomy" id="1576542"/>
    <lineage>
        <taxon>Eukaryota</taxon>
        <taxon>Fungi</taxon>
        <taxon>Dikarya</taxon>
        <taxon>Ascomycota</taxon>
        <taxon>Pezizomycotina</taxon>
        <taxon>Sordariomycetes</taxon>
        <taxon>Hypocreomycetidae</taxon>
        <taxon>Hypocreales</taxon>
        <taxon>Nectriaceae</taxon>
        <taxon>Thelonectria</taxon>
    </lineage>
</organism>
<evidence type="ECO:0000256" key="4">
    <source>
        <dbReference type="ARBA" id="ARBA00022692"/>
    </source>
</evidence>
<feature type="region of interest" description="Disordered" evidence="9">
    <location>
        <begin position="256"/>
        <end position="306"/>
    </location>
</feature>
<feature type="transmembrane region" description="Helical" evidence="10">
    <location>
        <begin position="824"/>
        <end position="843"/>
    </location>
</feature>
<feature type="transmembrane region" description="Helical" evidence="10">
    <location>
        <begin position="544"/>
        <end position="575"/>
    </location>
</feature>
<dbReference type="Pfam" id="PF03105">
    <property type="entry name" value="SPX"/>
    <property type="match status" value="2"/>
</dbReference>
<dbReference type="PROSITE" id="PS50236">
    <property type="entry name" value="CHCR"/>
    <property type="match status" value="1"/>
</dbReference>
<evidence type="ECO:0000256" key="5">
    <source>
        <dbReference type="ARBA" id="ARBA00022989"/>
    </source>
</evidence>
<feature type="region of interest" description="Disordered" evidence="9">
    <location>
        <begin position="1022"/>
        <end position="1051"/>
    </location>
</feature>
<feature type="repeat" description="CHCR" evidence="8">
    <location>
        <begin position="1724"/>
        <end position="1898"/>
    </location>
</feature>
<keyword evidence="6 10" id="KW-0472">Membrane</keyword>
<dbReference type="InterPro" id="IPR001180">
    <property type="entry name" value="CNH_dom"/>
</dbReference>
<dbReference type="GO" id="GO:0034058">
    <property type="term" value="P:endosomal vesicle fusion"/>
    <property type="evidence" value="ECO:0007669"/>
    <property type="project" value="TreeGrafter"/>
</dbReference>
<keyword evidence="3" id="KW-0813">Transport</keyword>
<comment type="caution">
    <text evidence="13">The sequence shown here is derived from an EMBL/GenBank/DDBJ whole genome shotgun (WGS) entry which is preliminary data.</text>
</comment>
<evidence type="ECO:0000256" key="2">
    <source>
        <dbReference type="ARBA" id="ARBA00004184"/>
    </source>
</evidence>
<feature type="transmembrane region" description="Helical" evidence="10">
    <location>
        <begin position="796"/>
        <end position="818"/>
    </location>
</feature>
<reference evidence="13 14" key="1">
    <citation type="journal article" date="2021" name="Nat. Commun.">
        <title>Genetic determinants of endophytism in the Arabidopsis root mycobiome.</title>
        <authorList>
            <person name="Mesny F."/>
            <person name="Miyauchi S."/>
            <person name="Thiergart T."/>
            <person name="Pickel B."/>
            <person name="Atanasova L."/>
            <person name="Karlsson M."/>
            <person name="Huettel B."/>
            <person name="Barry K.W."/>
            <person name="Haridas S."/>
            <person name="Chen C."/>
            <person name="Bauer D."/>
            <person name="Andreopoulos W."/>
            <person name="Pangilinan J."/>
            <person name="LaButti K."/>
            <person name="Riley R."/>
            <person name="Lipzen A."/>
            <person name="Clum A."/>
            <person name="Drula E."/>
            <person name="Henrissat B."/>
            <person name="Kohler A."/>
            <person name="Grigoriev I.V."/>
            <person name="Martin F.M."/>
            <person name="Hacquard S."/>
        </authorList>
    </citation>
    <scope>NUCLEOTIDE SEQUENCE [LARGE SCALE GENOMIC DNA]</scope>
    <source>
        <strain evidence="13 14">MPI-CAGE-CH-0241</strain>
    </source>
</reference>
<evidence type="ECO:0000256" key="8">
    <source>
        <dbReference type="PROSITE-ProRule" id="PRU01006"/>
    </source>
</evidence>
<feature type="transmembrane region" description="Helical" evidence="10">
    <location>
        <begin position="771"/>
        <end position="789"/>
    </location>
</feature>
<dbReference type="Pfam" id="PF10367">
    <property type="entry name" value="zf-Vps39_C"/>
    <property type="match status" value="1"/>
</dbReference>
<evidence type="ECO:0000259" key="12">
    <source>
        <dbReference type="PROSITE" id="PS51382"/>
    </source>
</evidence>
<feature type="region of interest" description="Disordered" evidence="9">
    <location>
        <begin position="1858"/>
        <end position="1882"/>
    </location>
</feature>
<dbReference type="PROSITE" id="PS50219">
    <property type="entry name" value="CNH"/>
    <property type="match status" value="1"/>
</dbReference>
<feature type="compositionally biased region" description="Polar residues" evidence="9">
    <location>
        <begin position="48"/>
        <end position="59"/>
    </location>
</feature>
<feature type="region of interest" description="Disordered" evidence="9">
    <location>
        <begin position="48"/>
        <end position="110"/>
    </location>
</feature>
<sequence length="2049" mass="226825">MPEVDQFSSMPPPTLRRMSTAPPTPCIPLTKGTRHLALFVFTVATISAPTPHENPSSDDSVPGPVLDFDTDVAVESRPGPHHQTQHSGGRGGIVNSTPANPRPQDIGDEYELVDYQPLEARRRAAEREAQRKKKRDEKRAWLDEQDEMKFSHSLQFNAVPDWSSYYIPYSNLKKLIYQLEKSVHDARARDAESRPLIGRDSPEEVFSQALNAELDKICAFYTNKERELFGEADSLLEDIDNECAIEDRPYLRRLSSDAHRTLGPRSRSPHSRGSSDNDDSGSDEDETTGLTRRRSSGRKKSNFSARMLQPDMNNSVEFDRNRRQSAGDEYGDQTIMFSSGLFSSSIMLKKRIVGLYVSLCELKSYLNLNRTGFSKVLKKFDKILDKELKSSYIEAHVESAYPFKEETKRVLEEKISRMEQAYTDVVTGGDVELARKDLRSHLREHVVWERNTVWRDLIGIERRAEAAGLGQALLGQERASASRRLQGDEAKALPATRIPTPFGGITLPAWLASSSLWTLIACIVIFFLLLALPIMEKAEQQNCLAMLVFVSLLWATETLPLFVTSLLIPFLSVLLNVVRDETPGKPQRRLGSKEATSAIFAAMWTPVIMLLLGGFTLAAALSKCTIDKRLATLVLSKAGTNPRTVLIANMFVAAFASMLISNVAAPVLCYSIIEPMLRTLPSDSDMSKAVIIGIALASNVGGMLSPIASPQNVVAMGIMQPAPTWLQWFFIVIPVGAVSIFLIWFLLLVTFQPGKGTTIAPIRPVKEKFTALQWFVTVVTIATIALWCGSHQLEGIFGDMGVIAIIPIVLFFGIGILTKEDFNNFPWTIIILAAGGLSLGKAVRSSGLLHTLAEIVSEKVQGMSLYGVLVVFSTLILVIATFISHTVAALIFLPLVFDVGEAMDQPHPNLLVMGGVLMCSAAMGLPTSGFPNMTAIMKEDPFGQRYLQVKHFISRGVPSSNPISFELAAVAMLSAFTARPIIELRQRDKSKIETILAHGDRVLVGLNTGALRVYRLNDLPPEPANGHAPNTDPDAAAATPPINGTESAAAPAVRPTDLLREVERFSNRAIEQLAIIKEATTIVSLSNYHIHLHDLQTYVHIDTLTRTKNASCFAVTSNIVKDPDTGIPEIISRLAVAVKRRLLLWSWHESELSEDVGEVILAESIRSVTWANATKLVCGMNGGYVMVNVVTREIEEIVSPGSGPAAGQTSRFGAMSSAGMGYMGLGGYMPKPLVAKLADGEMLLAKDINTLFIDDNGNPIEKKQIPWQIAPDSIGYSYPYILALQPPSKGSLEVRNPSTLALLQSMSLPGAAQLYFPPPTVSLAHAGKGFHISSDRCVWKMDATDYDLQIQELVDSSKFDEAISILNMLEDALLRNKTETLREVKMLKAEALFKNKRFRQSLDLFNENDVHAPPERVLKLYPPEIAGELSAWTNREEQDKDKENDEEGTDAPETPKKNGTRTSMDTPEVVPEPPPSPHATSGFAKLWMGGGHKKPQPQPDATSITSSSRKESMDAEDPTSAKENADADRPLEGKDLMNAVLELNSYLVGTRTRLQALIDPVTGKLRPQTDQNGSAEDPEKFLRTTLNASEKKQEDELRKTFRLVDTTLFRAYMYSRPTLTSSLFRIANFCDPEVVNEKLLEHDRYTELVDFFNGKKLHKEALQLLKRFGSADEPAEAAPALHGPERTIRYLKSLPPAEISLILEYAEWTLKVSPDQALEIFTGDTENAEMLPREVVVGFLRKVDTQLENKYLEHIINELEDMTPDLHNRLVELYVQNLRDMERGSEWDALMTRFVTFLRESRQVYSLSKAFQLIPRDDPAFYEAQAVVLSNMGQHKQALEIYVFKMKDYAKAEDYCNRVHKSQDSPPPSQTKEESEDPEHTTPSIYHTLLSLYLHPSPPNKPNLEPALDLLSKHGSRLPATSTLGLIPDDLPVSSLESYFRGRIRSANTLVNEARIVAGLRKAEGISIAARLHLGDDAPDGQGGRNRHVTITEERHCVVCHKKLGGGMRIGGSVVAVLADNTVVHYGCLNRVTGNKVDSSRVPSWGRGF</sequence>
<gene>
    <name evidence="13" type="ORF">B0T10DRAFT_566318</name>
</gene>
<evidence type="ECO:0000256" key="6">
    <source>
        <dbReference type="ARBA" id="ARBA00023136"/>
    </source>
</evidence>
<dbReference type="InterPro" id="IPR004680">
    <property type="entry name" value="Cit_transptr-like_dom"/>
</dbReference>
<dbReference type="GO" id="GO:0006886">
    <property type="term" value="P:intracellular protein transport"/>
    <property type="evidence" value="ECO:0007669"/>
    <property type="project" value="UniProtKB-UniRule"/>
</dbReference>
<comment type="similarity">
    <text evidence="7">Belongs to the VAM6/VPS39 family.</text>
</comment>